<evidence type="ECO:0000256" key="4">
    <source>
        <dbReference type="ARBA" id="ARBA00022777"/>
    </source>
</evidence>
<evidence type="ECO:0000256" key="1">
    <source>
        <dbReference type="ARBA" id="ARBA00009156"/>
    </source>
</evidence>
<dbReference type="InterPro" id="IPR018483">
    <property type="entry name" value="Carb_kinase_FGGY_CS"/>
</dbReference>
<evidence type="ECO:0000313" key="10">
    <source>
        <dbReference type="EMBL" id="MBB2992380.1"/>
    </source>
</evidence>
<evidence type="ECO:0000256" key="7">
    <source>
        <dbReference type="RuleBase" id="RU003733"/>
    </source>
</evidence>
<dbReference type="InterPro" id="IPR043129">
    <property type="entry name" value="ATPase_NBD"/>
</dbReference>
<evidence type="ECO:0000259" key="8">
    <source>
        <dbReference type="Pfam" id="PF00370"/>
    </source>
</evidence>
<evidence type="ECO:0000313" key="11">
    <source>
        <dbReference type="Proteomes" id="UP000550501"/>
    </source>
</evidence>
<evidence type="ECO:0000256" key="5">
    <source>
        <dbReference type="ARBA" id="ARBA00022840"/>
    </source>
</evidence>
<protein>
    <recommendedName>
        <fullName evidence="6">ATP:glycerol 3-phosphotransferase</fullName>
    </recommendedName>
</protein>
<evidence type="ECO:0000256" key="2">
    <source>
        <dbReference type="ARBA" id="ARBA00022679"/>
    </source>
</evidence>
<dbReference type="PANTHER" id="PTHR10196">
    <property type="entry name" value="SUGAR KINASE"/>
    <property type="match status" value="1"/>
</dbReference>
<dbReference type="InterPro" id="IPR018484">
    <property type="entry name" value="FGGY_N"/>
</dbReference>
<dbReference type="PANTHER" id="PTHR10196:SF69">
    <property type="entry name" value="GLYCEROL KINASE"/>
    <property type="match status" value="1"/>
</dbReference>
<gene>
    <name evidence="10" type="ORF">FHR72_003879</name>
</gene>
<dbReference type="GO" id="GO:0019563">
    <property type="term" value="P:glycerol catabolic process"/>
    <property type="evidence" value="ECO:0007669"/>
    <property type="project" value="TreeGrafter"/>
</dbReference>
<proteinExistence type="inferred from homology"/>
<dbReference type="PROSITE" id="PS00445">
    <property type="entry name" value="FGGY_KINASES_2"/>
    <property type="match status" value="1"/>
</dbReference>
<name>A0A839Q8R1_MYCIR</name>
<dbReference type="InterPro" id="IPR018485">
    <property type="entry name" value="FGGY_C"/>
</dbReference>
<dbReference type="GO" id="GO:0004370">
    <property type="term" value="F:glycerol kinase activity"/>
    <property type="evidence" value="ECO:0007669"/>
    <property type="project" value="TreeGrafter"/>
</dbReference>
<dbReference type="Pfam" id="PF00370">
    <property type="entry name" value="FGGY_N"/>
    <property type="match status" value="1"/>
</dbReference>
<dbReference type="Pfam" id="PF02782">
    <property type="entry name" value="FGGY_C"/>
    <property type="match status" value="1"/>
</dbReference>
<evidence type="ECO:0000256" key="6">
    <source>
        <dbReference type="ARBA" id="ARBA00043149"/>
    </source>
</evidence>
<dbReference type="Gene3D" id="3.30.420.40">
    <property type="match status" value="2"/>
</dbReference>
<dbReference type="EMBL" id="JACHVU010000009">
    <property type="protein sequence ID" value="MBB2992380.1"/>
    <property type="molecule type" value="Genomic_DNA"/>
</dbReference>
<evidence type="ECO:0000259" key="9">
    <source>
        <dbReference type="Pfam" id="PF02782"/>
    </source>
</evidence>
<feature type="domain" description="Carbohydrate kinase FGGY C-terminal" evidence="9">
    <location>
        <begin position="246"/>
        <end position="432"/>
    </location>
</feature>
<feature type="domain" description="Carbohydrate kinase FGGY N-terminal" evidence="8">
    <location>
        <begin position="9"/>
        <end position="236"/>
    </location>
</feature>
<comment type="caution">
    <text evidence="10">The sequence shown here is derived from an EMBL/GenBank/DDBJ whole genome shotgun (WGS) entry which is preliminary data.</text>
</comment>
<dbReference type="Proteomes" id="UP000550501">
    <property type="component" value="Unassembled WGS sequence"/>
</dbReference>
<comment type="similarity">
    <text evidence="1 7">Belongs to the FGGY kinase family.</text>
</comment>
<dbReference type="PROSITE" id="PS00933">
    <property type="entry name" value="FGGY_KINASES_1"/>
    <property type="match status" value="1"/>
</dbReference>
<organism evidence="10 11">
    <name type="scientific">Mycolicibacterium iranicum</name>
    <name type="common">Mycobacterium iranicum</name>
    <dbReference type="NCBI Taxonomy" id="912594"/>
    <lineage>
        <taxon>Bacteria</taxon>
        <taxon>Bacillati</taxon>
        <taxon>Actinomycetota</taxon>
        <taxon>Actinomycetes</taxon>
        <taxon>Mycobacteriales</taxon>
        <taxon>Mycobacteriaceae</taxon>
        <taxon>Mycolicibacterium</taxon>
    </lineage>
</organism>
<dbReference type="GO" id="GO:0005524">
    <property type="term" value="F:ATP binding"/>
    <property type="evidence" value="ECO:0007669"/>
    <property type="project" value="UniProtKB-KW"/>
</dbReference>
<reference evidence="10 11" key="1">
    <citation type="submission" date="2020-08" db="EMBL/GenBank/DDBJ databases">
        <title>The Agave Microbiome: Exploring the role of microbial communities in plant adaptations to desert environments.</title>
        <authorList>
            <person name="Partida-Martinez L.P."/>
        </authorList>
    </citation>
    <scope>NUCLEOTIDE SEQUENCE [LARGE SCALE GENOMIC DNA]</scope>
    <source>
        <strain evidence="10 11">AT2.18</strain>
    </source>
</reference>
<dbReference type="PIRSF" id="PIRSF000538">
    <property type="entry name" value="GlpK"/>
    <property type="match status" value="1"/>
</dbReference>
<keyword evidence="4 7" id="KW-0418">Kinase</keyword>
<keyword evidence="11" id="KW-1185">Reference proteome</keyword>
<dbReference type="InterPro" id="IPR000577">
    <property type="entry name" value="Carb_kinase_FGGY"/>
</dbReference>
<dbReference type="AlphaFoldDB" id="A0A839Q8R1"/>
<keyword evidence="5" id="KW-0067">ATP-binding</keyword>
<sequence>MTGQPMHHILAIDQGTSGTKAVVVSAAGQVAATVEVPLRPVYLPGGGVEQDPEALYESVVTAGRQALEQAGVPVAAVALANQGETVLAWDRETGKPLTPAVVWQDRRAESLCAALSERADDIAGRTGLVLDPYFSAPKMAWVRQNLTRDGVVTTTDTWLVHRLCGAFVTDASTASRSLLIALDDVRWDDELLELFGLADEELPTIVGSDDIVGSTTVFGPTLPVAGLIVDQQAALLAESCLDAGSAKCTYGTGAFLLAQLGHDAVRSAAGLTTSVAWRLRDATSYCIDGQVYTAASAIRWAVDLGLVPSADQIDSAAGDSSDGVLCVPALAGLAAPWWDSAATASFSGMTLSSDRGNLVRAVIEGIAAQVTALTDLVAADLGRPLTRLRVDGGLTRSAVLMQAQADLARMPVDVYPSLHATALGAAACARLALEPGTSVADAVGTWFPQHTYEPRWSDDRAEEFLTRWRGAAEDTLSQHHSQERSTP</sequence>
<keyword evidence="3" id="KW-0547">Nucleotide-binding</keyword>
<keyword evidence="2 7" id="KW-0808">Transferase</keyword>
<dbReference type="SUPFAM" id="SSF53067">
    <property type="entry name" value="Actin-like ATPase domain"/>
    <property type="match status" value="2"/>
</dbReference>
<dbReference type="GO" id="GO:0005829">
    <property type="term" value="C:cytosol"/>
    <property type="evidence" value="ECO:0007669"/>
    <property type="project" value="TreeGrafter"/>
</dbReference>
<accession>A0A839Q8R1</accession>
<evidence type="ECO:0000256" key="3">
    <source>
        <dbReference type="ARBA" id="ARBA00022741"/>
    </source>
</evidence>